<dbReference type="AlphaFoldDB" id="A0A146MEH7"/>
<reference evidence="2" key="1">
    <citation type="journal article" date="2016" name="Gigascience">
        <title>De novo construction of an expanded transcriptome assembly for the western tarnished plant bug, Lygus hesperus.</title>
        <authorList>
            <person name="Tassone E.E."/>
            <person name="Geib S.M."/>
            <person name="Hall B."/>
            <person name="Fabrick J.A."/>
            <person name="Brent C.S."/>
            <person name="Hull J.J."/>
        </authorList>
    </citation>
    <scope>NUCLEOTIDE SEQUENCE</scope>
</reference>
<organism evidence="2">
    <name type="scientific">Lygus hesperus</name>
    <name type="common">Western plant bug</name>
    <dbReference type="NCBI Taxonomy" id="30085"/>
    <lineage>
        <taxon>Eukaryota</taxon>
        <taxon>Metazoa</taxon>
        <taxon>Ecdysozoa</taxon>
        <taxon>Arthropoda</taxon>
        <taxon>Hexapoda</taxon>
        <taxon>Insecta</taxon>
        <taxon>Pterygota</taxon>
        <taxon>Neoptera</taxon>
        <taxon>Paraneoptera</taxon>
        <taxon>Hemiptera</taxon>
        <taxon>Heteroptera</taxon>
        <taxon>Panheteroptera</taxon>
        <taxon>Cimicomorpha</taxon>
        <taxon>Miridae</taxon>
        <taxon>Mirini</taxon>
        <taxon>Lygus</taxon>
    </lineage>
</organism>
<dbReference type="EMBL" id="GDHC01001227">
    <property type="protein sequence ID" value="JAQ17402.1"/>
    <property type="molecule type" value="Transcribed_RNA"/>
</dbReference>
<feature type="non-terminal residue" evidence="2">
    <location>
        <position position="128"/>
    </location>
</feature>
<keyword evidence="1" id="KW-0812">Transmembrane</keyword>
<evidence type="ECO:0000313" key="2">
    <source>
        <dbReference type="EMBL" id="JAQ17402.1"/>
    </source>
</evidence>
<protein>
    <submittedName>
        <fullName evidence="2">Uncharacterized protein</fullName>
    </submittedName>
</protein>
<evidence type="ECO:0000256" key="1">
    <source>
        <dbReference type="SAM" id="Phobius"/>
    </source>
</evidence>
<sequence>RSSHACVCPSLRPYLSVAAYSPTHHLPATHGRTGLLRSLKRDEMACCELADKGRTGVEVPLYMSYRSIFRILSGVLHVVGIIHFFFAAFYDVFATKVPVEVNPVYQAWAGQFKFLTYWNVCLQAVYMS</sequence>
<feature type="non-terminal residue" evidence="2">
    <location>
        <position position="1"/>
    </location>
</feature>
<keyword evidence="1" id="KW-0472">Membrane</keyword>
<name>A0A146MEH7_LYGHE</name>
<keyword evidence="1" id="KW-1133">Transmembrane helix</keyword>
<feature type="transmembrane region" description="Helical" evidence="1">
    <location>
        <begin position="71"/>
        <end position="90"/>
    </location>
</feature>
<proteinExistence type="predicted"/>
<gene>
    <name evidence="2" type="ORF">g.33117</name>
</gene>
<accession>A0A146MEH7</accession>